<evidence type="ECO:0000256" key="1">
    <source>
        <dbReference type="SAM" id="MobiDB-lite"/>
    </source>
</evidence>
<sequence>MTVKALCRRDATLLTAEAALRYMLRKLNNQKISLSKSLAEALRKRISEIRQPMTAILQYLHNPEEYFKEIAETRRDNHPEFPRMSCDEMITSITEHIHRLQEQTLNSLQNRSAMSSSTAASASGEKETSEDDTGTVL</sequence>
<keyword evidence="3" id="KW-1185">Reference proteome</keyword>
<evidence type="ECO:0000313" key="2">
    <source>
        <dbReference type="EMBL" id="CAG5049058.1"/>
    </source>
</evidence>
<evidence type="ECO:0000313" key="3">
    <source>
        <dbReference type="Proteomes" id="UP000691718"/>
    </source>
</evidence>
<dbReference type="EMBL" id="CAJQZP010001468">
    <property type="protein sequence ID" value="CAG5049058.1"/>
    <property type="molecule type" value="Genomic_DNA"/>
</dbReference>
<reference evidence="2" key="1">
    <citation type="submission" date="2021-04" db="EMBL/GenBank/DDBJ databases">
        <authorList>
            <person name="Tunstrom K."/>
        </authorList>
    </citation>
    <scope>NUCLEOTIDE SEQUENCE</scope>
</reference>
<dbReference type="Proteomes" id="UP000691718">
    <property type="component" value="Unassembled WGS sequence"/>
</dbReference>
<proteinExistence type="predicted"/>
<feature type="compositionally biased region" description="Acidic residues" evidence="1">
    <location>
        <begin position="128"/>
        <end position="137"/>
    </location>
</feature>
<organism evidence="2 3">
    <name type="scientific">Parnassius apollo</name>
    <name type="common">Apollo butterfly</name>
    <name type="synonym">Papilio apollo</name>
    <dbReference type="NCBI Taxonomy" id="110799"/>
    <lineage>
        <taxon>Eukaryota</taxon>
        <taxon>Metazoa</taxon>
        <taxon>Ecdysozoa</taxon>
        <taxon>Arthropoda</taxon>
        <taxon>Hexapoda</taxon>
        <taxon>Insecta</taxon>
        <taxon>Pterygota</taxon>
        <taxon>Neoptera</taxon>
        <taxon>Endopterygota</taxon>
        <taxon>Lepidoptera</taxon>
        <taxon>Glossata</taxon>
        <taxon>Ditrysia</taxon>
        <taxon>Papilionoidea</taxon>
        <taxon>Papilionidae</taxon>
        <taxon>Parnassiinae</taxon>
        <taxon>Parnassini</taxon>
        <taxon>Parnassius</taxon>
        <taxon>Parnassius</taxon>
    </lineage>
</organism>
<feature type="region of interest" description="Disordered" evidence="1">
    <location>
        <begin position="104"/>
        <end position="137"/>
    </location>
</feature>
<accession>A0A8S3Y3V2</accession>
<name>A0A8S3Y3V2_PARAO</name>
<comment type="caution">
    <text evidence="2">The sequence shown here is derived from an EMBL/GenBank/DDBJ whole genome shotgun (WGS) entry which is preliminary data.</text>
</comment>
<protein>
    <submittedName>
        <fullName evidence="2">(apollo) hypothetical protein</fullName>
    </submittedName>
</protein>
<gene>
    <name evidence="2" type="ORF">PAPOLLO_LOCUS24376</name>
</gene>
<dbReference type="OrthoDB" id="8124016at2759"/>
<feature type="compositionally biased region" description="Low complexity" evidence="1">
    <location>
        <begin position="112"/>
        <end position="123"/>
    </location>
</feature>
<dbReference type="AlphaFoldDB" id="A0A8S3Y3V2"/>